<sequence length="351" mass="36669">MRVAPAIARFRFLPVSYAVAGRRVLVAGEGEAALQKLRLLVRTEAMLTLVAAAPSPDLAAFADAHGVERTAALTPHRLAEAVLAFIALGDEKADARLAERLRSAGIAVNVVDRPHLSDFATPSIVDRAPISIAIATDGHAPVLAVKLRGMIEALLPPAFGRLGELAARVRERAIDRLPDALARRRVWSALFEGRPAALALAGDIDAAADLAVTAIDRAAVAAPTGKVWFVGAGSGVADLLTLRAHRLLLTADVVVHDGEVPEAILAMGRRDVTRVRLDRRSRAEAGALLVRLGGEGKAVVRLVTGAADATDVDRDTAALSTAGIEFEIVPGVATPRGAPARTARVAARRAA</sequence>
<reference evidence="10" key="2">
    <citation type="submission" date="2015-11" db="EMBL/GenBank/DDBJ databases">
        <authorList>
            <person name="Zhang Y."/>
            <person name="Guo Z."/>
        </authorList>
    </citation>
    <scope>NUCLEOTIDE SEQUENCE</scope>
    <source>
        <strain evidence="10">1</strain>
    </source>
</reference>
<dbReference type="InterPro" id="IPR036291">
    <property type="entry name" value="NAD(P)-bd_dom_sf"/>
</dbReference>
<dbReference type="Gene3D" id="3.40.50.720">
    <property type="entry name" value="NAD(P)-binding Rossmann-like Domain"/>
    <property type="match status" value="1"/>
</dbReference>
<dbReference type="SUPFAM" id="SSF53790">
    <property type="entry name" value="Tetrapyrrole methylase"/>
    <property type="match status" value="1"/>
</dbReference>
<dbReference type="Gene3D" id="3.40.1010.10">
    <property type="entry name" value="Cobalt-precorrin-4 Transmethylase, Domain 1"/>
    <property type="match status" value="1"/>
</dbReference>
<dbReference type="Gene3D" id="3.30.160.110">
    <property type="entry name" value="Siroheme synthase, domain 2"/>
    <property type="match status" value="1"/>
</dbReference>
<dbReference type="UniPathway" id="UPA00262">
    <property type="reaction ID" value="UER00222"/>
</dbReference>
<dbReference type="Gene3D" id="1.10.8.210">
    <property type="entry name" value="Sirohaem synthase, dimerisation domain"/>
    <property type="match status" value="1"/>
</dbReference>
<dbReference type="NCBIfam" id="TIGR01470">
    <property type="entry name" value="cysG_Nterm"/>
    <property type="match status" value="1"/>
</dbReference>
<dbReference type="InterPro" id="IPR037115">
    <property type="entry name" value="Sirohaem_synt_dimer_dom_sf"/>
</dbReference>
<dbReference type="Pfam" id="PF00590">
    <property type="entry name" value="TP_methylase"/>
    <property type="match status" value="1"/>
</dbReference>
<dbReference type="InterPro" id="IPR014777">
    <property type="entry name" value="4pyrrole_Mease_sub1"/>
</dbReference>
<dbReference type="SUPFAM" id="SSF51735">
    <property type="entry name" value="NAD(P)-binding Rossmann-fold domains"/>
    <property type="match status" value="1"/>
</dbReference>
<dbReference type="InterPro" id="IPR035996">
    <property type="entry name" value="4pyrrol_Methylase_sf"/>
</dbReference>
<evidence type="ECO:0000256" key="3">
    <source>
        <dbReference type="ARBA" id="ARBA00023002"/>
    </source>
</evidence>
<dbReference type="InterPro" id="IPR028161">
    <property type="entry name" value="Met8-like"/>
</dbReference>
<evidence type="ECO:0000313" key="11">
    <source>
        <dbReference type="Proteomes" id="UP000065734"/>
    </source>
</evidence>
<organism evidence="10 11">
    <name type="scientific">Blastochloris viridis</name>
    <name type="common">Rhodopseudomonas viridis</name>
    <dbReference type="NCBI Taxonomy" id="1079"/>
    <lineage>
        <taxon>Bacteria</taxon>
        <taxon>Pseudomonadati</taxon>
        <taxon>Pseudomonadota</taxon>
        <taxon>Alphaproteobacteria</taxon>
        <taxon>Hyphomicrobiales</taxon>
        <taxon>Blastochloridaceae</taxon>
        <taxon>Blastochloris</taxon>
    </lineage>
</organism>
<reference evidence="11" key="3">
    <citation type="journal article" date="2016" name="Genome Announc.">
        <title>Revised genome sequence of the purple photosynthetic bacterium Blastochloris viridis.</title>
        <authorList>
            <person name="Liu L.N."/>
            <person name="Faulkner M."/>
            <person name="Liu X."/>
            <person name="Huang F."/>
            <person name="Darby A.C."/>
            <person name="Hall N."/>
        </authorList>
    </citation>
    <scope>NUCLEOTIDE SEQUENCE [LARGE SCALE GENOMIC DNA]</scope>
    <source>
        <strain evidence="11">ATCC 19567 / DSM 133 / F</strain>
    </source>
</reference>
<gene>
    <name evidence="10" type="primary">cysG_2</name>
    <name evidence="9" type="ORF">BV133_2674</name>
    <name evidence="10" type="ORF">BVIRIDIS_15030</name>
</gene>
<dbReference type="Pfam" id="PF10414">
    <property type="entry name" value="CysG_dimeriser"/>
    <property type="match status" value="1"/>
</dbReference>
<evidence type="ECO:0000256" key="6">
    <source>
        <dbReference type="ARBA" id="ARBA00047561"/>
    </source>
</evidence>
<accession>A0A0H5BDG0</accession>
<evidence type="ECO:0000313" key="9">
    <source>
        <dbReference type="EMBL" id="BAS00268.1"/>
    </source>
</evidence>
<dbReference type="PANTHER" id="PTHR35330:SF1">
    <property type="entry name" value="SIROHEME BIOSYNTHESIS PROTEIN MET8"/>
    <property type="match status" value="1"/>
</dbReference>
<keyword evidence="5" id="KW-0627">Porphyrin biosynthesis</keyword>
<comment type="catalytic activity">
    <reaction evidence="6">
        <text>precorrin-2 + NAD(+) = sirohydrochlorin + NADH + 2 H(+)</text>
        <dbReference type="Rhea" id="RHEA:15613"/>
        <dbReference type="ChEBI" id="CHEBI:15378"/>
        <dbReference type="ChEBI" id="CHEBI:57540"/>
        <dbReference type="ChEBI" id="CHEBI:57945"/>
        <dbReference type="ChEBI" id="CHEBI:58351"/>
        <dbReference type="ChEBI" id="CHEBI:58827"/>
        <dbReference type="EC" id="1.3.1.76"/>
    </reaction>
</comment>
<keyword evidence="11" id="KW-1185">Reference proteome</keyword>
<dbReference type="AlphaFoldDB" id="A0A0H5BDG0"/>
<dbReference type="Pfam" id="PF13241">
    <property type="entry name" value="NAD_binding_7"/>
    <property type="match status" value="1"/>
</dbReference>
<dbReference type="PANTHER" id="PTHR35330">
    <property type="entry name" value="SIROHEME BIOSYNTHESIS PROTEIN MET8"/>
    <property type="match status" value="1"/>
</dbReference>
<reference evidence="9" key="1">
    <citation type="journal article" date="2015" name="Genome Announc.">
        <title>Complete Genome Sequence of the Bacteriochlorophyll b-Producing Photosynthetic Bacterium Blastochloris viridis.</title>
        <authorList>
            <person name="Tsukatani Y."/>
            <person name="Hirose Y."/>
            <person name="Harada J."/>
            <person name="Misawa N."/>
            <person name="Mori K."/>
            <person name="Inoue K."/>
            <person name="Tamiaki H."/>
        </authorList>
    </citation>
    <scope>NUCLEOTIDE SEQUENCE [LARGE SCALE GENOMIC DNA]</scope>
    <source>
        <strain evidence="9">DSM 133</strain>
    </source>
</reference>
<dbReference type="STRING" id="1079.BVIR_2058"/>
<dbReference type="KEGG" id="bvr:BVIR_2058"/>
<name>A0A0H5BDG0_BLAVI</name>
<dbReference type="EC" id="1.3.1.76" evidence="2"/>
<evidence type="ECO:0000256" key="2">
    <source>
        <dbReference type="ARBA" id="ARBA00012400"/>
    </source>
</evidence>
<evidence type="ECO:0000256" key="1">
    <source>
        <dbReference type="ARBA" id="ARBA00005010"/>
    </source>
</evidence>
<proteinExistence type="predicted"/>
<dbReference type="EMBL" id="LN907867">
    <property type="protein sequence ID" value="CUU42491.1"/>
    <property type="molecule type" value="Genomic_DNA"/>
</dbReference>
<dbReference type="Proteomes" id="UP000065734">
    <property type="component" value="Chromosome I"/>
</dbReference>
<feature type="domain" description="Tetrapyrrole methylase" evidence="7">
    <location>
        <begin position="226"/>
        <end position="344"/>
    </location>
</feature>
<evidence type="ECO:0000256" key="5">
    <source>
        <dbReference type="ARBA" id="ARBA00023244"/>
    </source>
</evidence>
<comment type="pathway">
    <text evidence="1">Porphyrin-containing compound metabolism; siroheme biosynthesis; sirohydrochlorin from precorrin-2: step 1/1.</text>
</comment>
<dbReference type="GO" id="GO:0019354">
    <property type="term" value="P:siroheme biosynthetic process"/>
    <property type="evidence" value="ECO:0007669"/>
    <property type="project" value="UniProtKB-UniPathway"/>
</dbReference>
<dbReference type="GO" id="GO:0004325">
    <property type="term" value="F:ferrochelatase activity"/>
    <property type="evidence" value="ECO:0007669"/>
    <property type="project" value="InterPro"/>
</dbReference>
<evidence type="ECO:0000259" key="8">
    <source>
        <dbReference type="Pfam" id="PF10414"/>
    </source>
</evidence>
<dbReference type="EMBL" id="AP014854">
    <property type="protein sequence ID" value="BAS00268.1"/>
    <property type="molecule type" value="Genomic_DNA"/>
</dbReference>
<dbReference type="OrthoDB" id="9815856at2"/>
<dbReference type="SUPFAM" id="SSF75615">
    <property type="entry name" value="Siroheme synthase middle domains-like"/>
    <property type="match status" value="1"/>
</dbReference>
<keyword evidence="3" id="KW-0560">Oxidoreductase</keyword>
<dbReference type="GO" id="GO:0008168">
    <property type="term" value="F:methyltransferase activity"/>
    <property type="evidence" value="ECO:0007669"/>
    <property type="project" value="InterPro"/>
</dbReference>
<dbReference type="InterPro" id="IPR019478">
    <property type="entry name" value="Sirohaem_synthase_dimer_dom"/>
</dbReference>
<keyword evidence="4" id="KW-0520">NAD</keyword>
<dbReference type="InterPro" id="IPR000878">
    <property type="entry name" value="4pyrrol_Mease"/>
</dbReference>
<evidence type="ECO:0000256" key="4">
    <source>
        <dbReference type="ARBA" id="ARBA00023027"/>
    </source>
</evidence>
<protein>
    <recommendedName>
        <fullName evidence="2">precorrin-2 dehydrogenase</fullName>
        <ecNumber evidence="2">1.3.1.76</ecNumber>
    </recommendedName>
</protein>
<dbReference type="GO" id="GO:0043115">
    <property type="term" value="F:precorrin-2 dehydrogenase activity"/>
    <property type="evidence" value="ECO:0007669"/>
    <property type="project" value="UniProtKB-EC"/>
</dbReference>
<dbReference type="InterPro" id="IPR006367">
    <property type="entry name" value="Sirohaem_synthase_N"/>
</dbReference>
<evidence type="ECO:0000313" key="10">
    <source>
        <dbReference type="EMBL" id="CUU42491.1"/>
    </source>
</evidence>
<evidence type="ECO:0000259" key="7">
    <source>
        <dbReference type="Pfam" id="PF00590"/>
    </source>
</evidence>
<feature type="domain" description="Sirohaem synthase dimerisation" evidence="8">
    <location>
        <begin position="159"/>
        <end position="211"/>
    </location>
</feature>